<sequence>MMASKIFNRLKKIRFGFLEKPLSRLCYKYSWFVAEHPWPFIVIPILVTASLVYGYLNKRLVIDTRLLFLPDDAPTVDGAYVPSRATNEDGQVVVVLTAQDDGSILRPEYRKAVITFNNYAMNNIFVEYDGGTLGGVKIDILSRQILEAKAWLLVYQMKANKAIYPVTYKMMRKMEEEFLAYDDDFIDVAFMHSESLNIEVEKNSTTNHLMIRFLACAFMLWLFATLCSITTLQENGHFYIDWSRSKITVASCGLLGAVMGITSCVGGMAYLGFAYYSVVDTMPFLVLGVRLDNTFLMMSAVHRTKRTLNAQERLAEAMSEAAVSITITVLTDILSFAIGLITDFLAVQMFSLYTVVAISITFIYQLTFLLGVLALSLRYEELSLHNVVPCKQTVKYNENLSPVRKFLCLGSRVEIKKSNFDDDGTWISRTIRHYYAPFLMKWETKFSVICLYIVYLSTALYGCAIAKQGLEPTRLLVDDSYAIKYYRRLEDYFWNIGLQIQIVFSNAGDMSNRTNRENIMRIIDEFANSPHGMGSDGVDSWLTSFDNFLIEYNGRSIDYLQERDFLTNVAYFLSVEENAHYRNDVVWKNKSTQEQQIGAFRALVGVKNMSKTTEQMETVDQFRAIAQKYPSYNISTFQIIWIFVDQYEAVLPNTIQEIYSGISFMILIAIFFIPSIVCSLWVALAILSIDAGVIGFMTFWDINLDIISMITIIMSIGFSVDFTAHIAYAYVVSDGDDKTEKTVNALAALAWPITQGALATVMGVVVLAGTNSYITTAFFRTVFLVIAIGFVHAVLFLPVVLSIFSFKLSTKICKKEKNGVNGLEMR</sequence>
<evidence type="ECO:0000313" key="10">
    <source>
        <dbReference type="Proteomes" id="UP000887565"/>
    </source>
</evidence>
<evidence type="ECO:0000256" key="2">
    <source>
        <dbReference type="ARBA" id="ARBA00005585"/>
    </source>
</evidence>
<feature type="domain" description="SSD" evidence="9">
    <location>
        <begin position="207"/>
        <end position="375"/>
    </location>
</feature>
<feature type="transmembrane region" description="Helical" evidence="8">
    <location>
        <begin position="321"/>
        <end position="345"/>
    </location>
</feature>
<reference evidence="11" key="1">
    <citation type="submission" date="2022-11" db="UniProtKB">
        <authorList>
            <consortium name="WormBaseParasite"/>
        </authorList>
    </citation>
    <scope>IDENTIFICATION</scope>
</reference>
<proteinExistence type="inferred from homology"/>
<dbReference type="Gene3D" id="1.20.1640.10">
    <property type="entry name" value="Multidrug efflux transporter AcrB transmembrane domain"/>
    <property type="match status" value="2"/>
</dbReference>
<feature type="transmembrane region" description="Helical" evidence="8">
    <location>
        <begin position="247"/>
        <end position="271"/>
    </location>
</feature>
<dbReference type="PANTHER" id="PTHR10796">
    <property type="entry name" value="PATCHED-RELATED"/>
    <property type="match status" value="1"/>
</dbReference>
<protein>
    <submittedName>
        <fullName evidence="11">SSD domain-containing protein</fullName>
    </submittedName>
</protein>
<dbReference type="GO" id="GO:0030659">
    <property type="term" value="C:cytoplasmic vesicle membrane"/>
    <property type="evidence" value="ECO:0007669"/>
    <property type="project" value="TreeGrafter"/>
</dbReference>
<name>A0A915JGN6_ROMCU</name>
<dbReference type="PROSITE" id="PS50156">
    <property type="entry name" value="SSD"/>
    <property type="match status" value="1"/>
</dbReference>
<accession>A0A915JGN6</accession>
<feature type="transmembrane region" description="Helical" evidence="8">
    <location>
        <begin position="706"/>
        <end position="731"/>
    </location>
</feature>
<dbReference type="WBParaSite" id="nRc.2.0.1.t24883-RA">
    <property type="protein sequence ID" value="nRc.2.0.1.t24883-RA"/>
    <property type="gene ID" value="nRc.2.0.1.g24883"/>
</dbReference>
<feature type="transmembrane region" description="Helical" evidence="8">
    <location>
        <begin position="38"/>
        <end position="56"/>
    </location>
</feature>
<dbReference type="GO" id="GO:0018996">
    <property type="term" value="P:molting cycle, collagen and cuticulin-based cuticle"/>
    <property type="evidence" value="ECO:0007669"/>
    <property type="project" value="TreeGrafter"/>
</dbReference>
<dbReference type="GO" id="GO:0005886">
    <property type="term" value="C:plasma membrane"/>
    <property type="evidence" value="ECO:0007669"/>
    <property type="project" value="UniProtKB-SubCell"/>
</dbReference>
<keyword evidence="5 8" id="KW-1133">Transmembrane helix</keyword>
<dbReference type="Proteomes" id="UP000887565">
    <property type="component" value="Unplaced"/>
</dbReference>
<evidence type="ECO:0000313" key="11">
    <source>
        <dbReference type="WBParaSite" id="nRc.2.0.1.t24883-RA"/>
    </source>
</evidence>
<dbReference type="InterPro" id="IPR051697">
    <property type="entry name" value="Patched_domain-protein"/>
</dbReference>
<dbReference type="OMA" id="INDMFII"/>
<keyword evidence="6 8" id="KW-0472">Membrane</keyword>
<dbReference type="InterPro" id="IPR003392">
    <property type="entry name" value="PTHD_SSD"/>
</dbReference>
<evidence type="ECO:0000256" key="3">
    <source>
        <dbReference type="ARBA" id="ARBA00022475"/>
    </source>
</evidence>
<keyword evidence="10" id="KW-1185">Reference proteome</keyword>
<dbReference type="FunFam" id="1.20.1640.10:FF:000013">
    <property type="entry name" value="PaTched Related family"/>
    <property type="match status" value="1"/>
</dbReference>
<feature type="transmembrane region" description="Helical" evidence="8">
    <location>
        <begin position="781"/>
        <end position="806"/>
    </location>
</feature>
<keyword evidence="7" id="KW-0325">Glycoprotein</keyword>
<feature type="transmembrane region" description="Helical" evidence="8">
    <location>
        <begin position="352"/>
        <end position="377"/>
    </location>
</feature>
<keyword evidence="3" id="KW-1003">Cell membrane</keyword>
<evidence type="ECO:0000256" key="4">
    <source>
        <dbReference type="ARBA" id="ARBA00022692"/>
    </source>
</evidence>
<dbReference type="AlphaFoldDB" id="A0A915JGN6"/>
<keyword evidence="4 8" id="KW-0812">Transmembrane</keyword>
<evidence type="ECO:0000256" key="1">
    <source>
        <dbReference type="ARBA" id="ARBA00004651"/>
    </source>
</evidence>
<feature type="transmembrane region" description="Helical" evidence="8">
    <location>
        <begin position="743"/>
        <end position="769"/>
    </location>
</feature>
<dbReference type="Pfam" id="PF02460">
    <property type="entry name" value="Patched"/>
    <property type="match status" value="1"/>
</dbReference>
<feature type="transmembrane region" description="Helical" evidence="8">
    <location>
        <begin position="446"/>
        <end position="466"/>
    </location>
</feature>
<comment type="subcellular location">
    <subcellularLocation>
        <location evidence="1">Cell membrane</location>
        <topology evidence="1">Multi-pass membrane protein</topology>
    </subcellularLocation>
</comment>
<evidence type="ECO:0000256" key="7">
    <source>
        <dbReference type="ARBA" id="ARBA00023180"/>
    </source>
</evidence>
<dbReference type="InterPro" id="IPR000731">
    <property type="entry name" value="SSD"/>
</dbReference>
<evidence type="ECO:0000259" key="9">
    <source>
        <dbReference type="PROSITE" id="PS50156"/>
    </source>
</evidence>
<feature type="transmembrane region" description="Helical" evidence="8">
    <location>
        <begin position="664"/>
        <end position="686"/>
    </location>
</feature>
<dbReference type="GO" id="GO:0006897">
    <property type="term" value="P:endocytosis"/>
    <property type="evidence" value="ECO:0007669"/>
    <property type="project" value="TreeGrafter"/>
</dbReference>
<dbReference type="PANTHER" id="PTHR10796:SF92">
    <property type="entry name" value="PATCHED-RELATED, ISOFORM A"/>
    <property type="match status" value="1"/>
</dbReference>
<dbReference type="SUPFAM" id="SSF82866">
    <property type="entry name" value="Multidrug efflux transporter AcrB transmembrane domain"/>
    <property type="match status" value="2"/>
</dbReference>
<organism evidence="10 11">
    <name type="scientific">Romanomermis culicivorax</name>
    <name type="common">Nematode worm</name>
    <dbReference type="NCBI Taxonomy" id="13658"/>
    <lineage>
        <taxon>Eukaryota</taxon>
        <taxon>Metazoa</taxon>
        <taxon>Ecdysozoa</taxon>
        <taxon>Nematoda</taxon>
        <taxon>Enoplea</taxon>
        <taxon>Dorylaimia</taxon>
        <taxon>Mermithida</taxon>
        <taxon>Mermithoidea</taxon>
        <taxon>Mermithidae</taxon>
        <taxon>Romanomermis</taxon>
    </lineage>
</organism>
<evidence type="ECO:0000256" key="5">
    <source>
        <dbReference type="ARBA" id="ARBA00022989"/>
    </source>
</evidence>
<evidence type="ECO:0000256" key="6">
    <source>
        <dbReference type="ARBA" id="ARBA00023136"/>
    </source>
</evidence>
<evidence type="ECO:0000256" key="8">
    <source>
        <dbReference type="SAM" id="Phobius"/>
    </source>
</evidence>
<comment type="similarity">
    <text evidence="2">Belongs to the patched family.</text>
</comment>
<feature type="transmembrane region" description="Helical" evidence="8">
    <location>
        <begin position="209"/>
        <end position="232"/>
    </location>
</feature>